<dbReference type="RefSeq" id="WP_379080488.1">
    <property type="nucleotide sequence ID" value="NZ_JBHULL010000013.1"/>
</dbReference>
<dbReference type="Pfam" id="PF04940">
    <property type="entry name" value="BLUF"/>
    <property type="match status" value="1"/>
</dbReference>
<dbReference type="EMBL" id="JBHULL010000013">
    <property type="protein sequence ID" value="MFD2583935.1"/>
    <property type="molecule type" value="Genomic_DNA"/>
</dbReference>
<gene>
    <name evidence="2" type="ORF">ACFSR6_15650</name>
</gene>
<dbReference type="InterPro" id="IPR036046">
    <property type="entry name" value="Acylphosphatase-like_dom_sf"/>
</dbReference>
<reference evidence="3" key="1">
    <citation type="journal article" date="2019" name="Int. J. Syst. Evol. Microbiol.">
        <title>The Global Catalogue of Microorganisms (GCM) 10K type strain sequencing project: providing services to taxonomists for standard genome sequencing and annotation.</title>
        <authorList>
            <consortium name="The Broad Institute Genomics Platform"/>
            <consortium name="The Broad Institute Genome Sequencing Center for Infectious Disease"/>
            <person name="Wu L."/>
            <person name="Ma J."/>
        </authorList>
    </citation>
    <scope>NUCLEOTIDE SEQUENCE [LARGE SCALE GENOMIC DNA]</scope>
    <source>
        <strain evidence="3">KCTC 42866</strain>
    </source>
</reference>
<evidence type="ECO:0000259" key="1">
    <source>
        <dbReference type="PROSITE" id="PS50925"/>
    </source>
</evidence>
<feature type="domain" description="BLUF" evidence="1">
    <location>
        <begin position="15"/>
        <end position="114"/>
    </location>
</feature>
<dbReference type="SMART" id="SM01034">
    <property type="entry name" value="BLUF"/>
    <property type="match status" value="1"/>
</dbReference>
<name>A0ABW5MNI2_9SPHI</name>
<dbReference type="Gene3D" id="3.30.70.100">
    <property type="match status" value="1"/>
</dbReference>
<accession>A0ABW5MNI2</accession>
<dbReference type="InterPro" id="IPR007024">
    <property type="entry name" value="BLUF_domain"/>
</dbReference>
<protein>
    <submittedName>
        <fullName evidence="2">BLUF domain-containing protein</fullName>
    </submittedName>
</protein>
<organism evidence="2 3">
    <name type="scientific">Pedobacter vanadiisoli</name>
    <dbReference type="NCBI Taxonomy" id="1761975"/>
    <lineage>
        <taxon>Bacteria</taxon>
        <taxon>Pseudomonadati</taxon>
        <taxon>Bacteroidota</taxon>
        <taxon>Sphingobacteriia</taxon>
        <taxon>Sphingobacteriales</taxon>
        <taxon>Sphingobacteriaceae</taxon>
        <taxon>Pedobacter</taxon>
    </lineage>
</organism>
<keyword evidence="3" id="KW-1185">Reference proteome</keyword>
<proteinExistence type="predicted"/>
<comment type="caution">
    <text evidence="2">The sequence shown here is derived from an EMBL/GenBank/DDBJ whole genome shotgun (WGS) entry which is preliminary data.</text>
</comment>
<evidence type="ECO:0000313" key="3">
    <source>
        <dbReference type="Proteomes" id="UP001597461"/>
    </source>
</evidence>
<dbReference type="PROSITE" id="PS50925">
    <property type="entry name" value="BLUF"/>
    <property type="match status" value="1"/>
</dbReference>
<sequence>MNYLVKLESKILKPIFYLIFTSIESSLFNNNELKSLFNHCKDFNTRNNITGILLYVRELQITKSKGRFMQLLEGDERIIRRLFKKIVNDERHESVVLLQIGKYERRCFTDWSMGFEQSDGELYQSLSGHFDLNDLSSKCNKLDVTDVPLQFLQKLSSNHKEEFAEAFYG</sequence>
<dbReference type="SUPFAM" id="SSF54975">
    <property type="entry name" value="Acylphosphatase/BLUF domain-like"/>
    <property type="match status" value="1"/>
</dbReference>
<evidence type="ECO:0000313" key="2">
    <source>
        <dbReference type="EMBL" id="MFD2583935.1"/>
    </source>
</evidence>
<dbReference type="Proteomes" id="UP001597461">
    <property type="component" value="Unassembled WGS sequence"/>
</dbReference>